<proteinExistence type="inferred from homology"/>
<dbReference type="AlphaFoldDB" id="A0A6J1BW10"/>
<dbReference type="RefSeq" id="XP_022133454.1">
    <property type="nucleotide sequence ID" value="XM_022277762.1"/>
</dbReference>
<feature type="chain" id="PRO_5027022650" evidence="4">
    <location>
        <begin position="24"/>
        <end position="318"/>
    </location>
</feature>
<dbReference type="SUPFAM" id="SSF49899">
    <property type="entry name" value="Concanavalin A-like lectins/glucanases"/>
    <property type="match status" value="1"/>
</dbReference>
<dbReference type="KEGG" id="mcha:111006026"/>
<name>A0A6J1BW10_MOMCH</name>
<dbReference type="Proteomes" id="UP000504603">
    <property type="component" value="Unplaced"/>
</dbReference>
<dbReference type="PANTHER" id="PTHR32401">
    <property type="entry name" value="CONCANAVALIN A-LIKE LECTIN FAMILY PROTEIN"/>
    <property type="match status" value="1"/>
</dbReference>
<evidence type="ECO:0000256" key="3">
    <source>
        <dbReference type="SAM" id="Phobius"/>
    </source>
</evidence>
<reference evidence="7" key="1">
    <citation type="submission" date="2025-08" db="UniProtKB">
        <authorList>
            <consortium name="RefSeq"/>
        </authorList>
    </citation>
    <scope>IDENTIFICATION</scope>
    <source>
        <strain evidence="7">OHB3-1</strain>
    </source>
</reference>
<dbReference type="PANTHER" id="PTHR32401:SF15">
    <property type="entry name" value="L-TYPE LECTIN-DOMAIN CONTAINING RECEPTOR KINASE VIII.2-LIKE"/>
    <property type="match status" value="1"/>
</dbReference>
<dbReference type="Pfam" id="PF00139">
    <property type="entry name" value="Lectin_legB"/>
    <property type="match status" value="1"/>
</dbReference>
<dbReference type="InterPro" id="IPR050258">
    <property type="entry name" value="Leguminous_Lectin"/>
</dbReference>
<dbReference type="GeneID" id="111006026"/>
<keyword evidence="6" id="KW-1185">Reference proteome</keyword>
<comment type="similarity">
    <text evidence="1">Belongs to the leguminous lectin family.</text>
</comment>
<feature type="signal peptide" evidence="4">
    <location>
        <begin position="1"/>
        <end position="23"/>
    </location>
</feature>
<dbReference type="GO" id="GO:0030246">
    <property type="term" value="F:carbohydrate binding"/>
    <property type="evidence" value="ECO:0007669"/>
    <property type="project" value="UniProtKB-KW"/>
</dbReference>
<organism evidence="6 7">
    <name type="scientific">Momordica charantia</name>
    <name type="common">Bitter gourd</name>
    <name type="synonym">Balsam pear</name>
    <dbReference type="NCBI Taxonomy" id="3673"/>
    <lineage>
        <taxon>Eukaryota</taxon>
        <taxon>Viridiplantae</taxon>
        <taxon>Streptophyta</taxon>
        <taxon>Embryophyta</taxon>
        <taxon>Tracheophyta</taxon>
        <taxon>Spermatophyta</taxon>
        <taxon>Magnoliopsida</taxon>
        <taxon>eudicotyledons</taxon>
        <taxon>Gunneridae</taxon>
        <taxon>Pentapetalae</taxon>
        <taxon>rosids</taxon>
        <taxon>fabids</taxon>
        <taxon>Cucurbitales</taxon>
        <taxon>Cucurbitaceae</taxon>
        <taxon>Momordiceae</taxon>
        <taxon>Momordica</taxon>
    </lineage>
</organism>
<keyword evidence="4" id="KW-0732">Signal</keyword>
<keyword evidence="3" id="KW-1133">Transmembrane helix</keyword>
<dbReference type="Gene3D" id="2.60.120.200">
    <property type="match status" value="1"/>
</dbReference>
<feature type="domain" description="Legume lectin" evidence="5">
    <location>
        <begin position="149"/>
        <end position="226"/>
    </location>
</feature>
<dbReference type="OrthoDB" id="2019747at2759"/>
<gene>
    <name evidence="7" type="primary">LOC111006026</name>
</gene>
<feature type="transmembrane region" description="Helical" evidence="3">
    <location>
        <begin position="251"/>
        <end position="280"/>
    </location>
</feature>
<accession>A0A6J1BW10</accession>
<evidence type="ECO:0000256" key="4">
    <source>
        <dbReference type="SAM" id="SignalP"/>
    </source>
</evidence>
<evidence type="ECO:0000313" key="7">
    <source>
        <dbReference type="RefSeq" id="XP_022133454.1"/>
    </source>
</evidence>
<dbReference type="InterPro" id="IPR001220">
    <property type="entry name" value="Legume_lectin_dom"/>
</dbReference>
<evidence type="ECO:0000256" key="2">
    <source>
        <dbReference type="ARBA" id="ARBA00022734"/>
    </source>
</evidence>
<keyword evidence="3" id="KW-0812">Transmembrane</keyword>
<sequence length="318" mass="35203">MVNLPSHLLIFLFFYYFLHPVSSFTLPTLSNNPNFDPHVALIGDAAVVHADADADDSFVKLTRPVASSFGLVLNAKPLRLHDSSSFSTQFAFWVSPDNGDGLVLSLFPGSFELSREKWIHAIEFVSANVSNLSGGYLKTERGVLVPTIGGKLTSWVDFDSSSKMVEIRLSKFGDSRPYDPSFAYPIDLASKCEGEEVFVGLSSWNSKPSQWSRVFSWRFGLRNIPKGMHSLPVDPQRRSEKQGEELQKNHLLPLTIFAGLIFATGCGALMAFVVLFMWVIAANRNAIFAAEPQSVDFQYQKVSVVVVEEGLKDVSTRG</sequence>
<protein>
    <submittedName>
        <fullName evidence="7">Uncharacterized protein LOC111006026</fullName>
    </submittedName>
</protein>
<keyword evidence="3" id="KW-0472">Membrane</keyword>
<keyword evidence="2" id="KW-0430">Lectin</keyword>
<dbReference type="InterPro" id="IPR013320">
    <property type="entry name" value="ConA-like_dom_sf"/>
</dbReference>
<evidence type="ECO:0000256" key="1">
    <source>
        <dbReference type="ARBA" id="ARBA00007606"/>
    </source>
</evidence>
<evidence type="ECO:0000313" key="6">
    <source>
        <dbReference type="Proteomes" id="UP000504603"/>
    </source>
</evidence>
<evidence type="ECO:0000259" key="5">
    <source>
        <dbReference type="Pfam" id="PF00139"/>
    </source>
</evidence>